<evidence type="ECO:0000313" key="2">
    <source>
        <dbReference type="Proteomes" id="UP000298652"/>
    </source>
</evidence>
<evidence type="ECO:0000313" key="1">
    <source>
        <dbReference type="EMBL" id="TKW16927.1"/>
    </source>
</evidence>
<protein>
    <submittedName>
        <fullName evidence="1">Uncharacterized protein</fullName>
    </submittedName>
</protein>
<reference evidence="1" key="1">
    <citation type="submission" date="2019-03" db="EMBL/GenBank/DDBJ databases">
        <title>WGS assembly of Setaria viridis.</title>
        <authorList>
            <person name="Huang P."/>
            <person name="Jenkins J."/>
            <person name="Grimwood J."/>
            <person name="Barry K."/>
            <person name="Healey A."/>
            <person name="Mamidi S."/>
            <person name="Sreedasyam A."/>
            <person name="Shu S."/>
            <person name="Feldman M."/>
            <person name="Wu J."/>
            <person name="Yu Y."/>
            <person name="Chen C."/>
            <person name="Johnson J."/>
            <person name="Rokhsar D."/>
            <person name="Baxter I."/>
            <person name="Schmutz J."/>
            <person name="Brutnell T."/>
            <person name="Kellogg E."/>
        </authorList>
    </citation>
    <scope>NUCLEOTIDE SEQUENCE [LARGE SCALE GENOMIC DNA]</scope>
</reference>
<accession>A0A4U6UZY3</accession>
<organism evidence="1 2">
    <name type="scientific">Setaria viridis</name>
    <name type="common">Green bristlegrass</name>
    <name type="synonym">Setaria italica subsp. viridis</name>
    <dbReference type="NCBI Taxonomy" id="4556"/>
    <lineage>
        <taxon>Eukaryota</taxon>
        <taxon>Viridiplantae</taxon>
        <taxon>Streptophyta</taxon>
        <taxon>Embryophyta</taxon>
        <taxon>Tracheophyta</taxon>
        <taxon>Spermatophyta</taxon>
        <taxon>Magnoliopsida</taxon>
        <taxon>Liliopsida</taxon>
        <taxon>Poales</taxon>
        <taxon>Poaceae</taxon>
        <taxon>PACMAD clade</taxon>
        <taxon>Panicoideae</taxon>
        <taxon>Panicodae</taxon>
        <taxon>Paniceae</taxon>
        <taxon>Cenchrinae</taxon>
        <taxon>Setaria</taxon>
    </lineage>
</organism>
<dbReference type="EMBL" id="CM016556">
    <property type="protein sequence ID" value="TKW16927.1"/>
    <property type="molecule type" value="Genomic_DNA"/>
</dbReference>
<dbReference type="Proteomes" id="UP000298652">
    <property type="component" value="Chromosome 5"/>
</dbReference>
<dbReference type="OMA" id="RPWHRSE"/>
<proteinExistence type="predicted"/>
<name>A0A4U6UZY3_SETVI</name>
<dbReference type="AlphaFoldDB" id="A0A4U6UZY3"/>
<gene>
    <name evidence="1" type="ORF">SEVIR_5G331733v2</name>
</gene>
<dbReference type="Gramene" id="TKW16927">
    <property type="protein sequence ID" value="TKW16927"/>
    <property type="gene ID" value="SEVIR_5G331733v2"/>
</dbReference>
<sequence>MHGSGFYRIKNLISSLNPPFSLLPSLLPPAAWMKPRSSRSVWTKLRPWHRSELARAAVPAASSRCYLRPRRLRCFLDASSTATPATPACVAAA</sequence>
<keyword evidence="2" id="KW-1185">Reference proteome</keyword>